<name>A0A158J769_9BURK</name>
<protein>
    <submittedName>
        <fullName evidence="1">Uncharacterized protein</fullName>
    </submittedName>
</protein>
<gene>
    <name evidence="1" type="ORF">AWB69_07289</name>
</gene>
<dbReference type="AlphaFoldDB" id="A0A158J769"/>
<accession>A0A158J769</accession>
<organism evidence="1 2">
    <name type="scientific">Caballeronia udeis</name>
    <dbReference type="NCBI Taxonomy" id="1232866"/>
    <lineage>
        <taxon>Bacteria</taxon>
        <taxon>Pseudomonadati</taxon>
        <taxon>Pseudomonadota</taxon>
        <taxon>Betaproteobacteria</taxon>
        <taxon>Burkholderiales</taxon>
        <taxon>Burkholderiaceae</taxon>
        <taxon>Caballeronia</taxon>
    </lineage>
</organism>
<proteinExistence type="predicted"/>
<evidence type="ECO:0000313" key="2">
    <source>
        <dbReference type="Proteomes" id="UP000054683"/>
    </source>
</evidence>
<evidence type="ECO:0000313" key="1">
    <source>
        <dbReference type="EMBL" id="SAL64727.1"/>
    </source>
</evidence>
<dbReference type="EMBL" id="FCOK02000074">
    <property type="protein sequence ID" value="SAL64727.1"/>
    <property type="molecule type" value="Genomic_DNA"/>
</dbReference>
<dbReference type="Proteomes" id="UP000054683">
    <property type="component" value="Unassembled WGS sequence"/>
</dbReference>
<reference evidence="1 2" key="1">
    <citation type="submission" date="2016-01" db="EMBL/GenBank/DDBJ databases">
        <authorList>
            <person name="Oliw E.H."/>
        </authorList>
    </citation>
    <scope>NUCLEOTIDE SEQUENCE [LARGE SCALE GENOMIC DNA]</scope>
    <source>
        <strain evidence="1">LMG 27134</strain>
    </source>
</reference>
<sequence length="47" mass="5153">MGLVAGVVAEWRASGDALVAVLQVRVYRSMTWQRQPQAIRPQVASEA</sequence>